<dbReference type="Pfam" id="PF07005">
    <property type="entry name" value="SBD_N"/>
    <property type="match status" value="1"/>
</dbReference>
<feature type="compositionally biased region" description="Basic and acidic residues" evidence="7">
    <location>
        <begin position="38"/>
        <end position="55"/>
    </location>
</feature>
<evidence type="ECO:0000256" key="1">
    <source>
        <dbReference type="ARBA" id="ARBA00005715"/>
    </source>
</evidence>
<keyword evidence="6" id="KW-0119">Carbohydrate metabolism</keyword>
<keyword evidence="5" id="KW-0067">ATP-binding</keyword>
<keyword evidence="3" id="KW-0547">Nucleotide-binding</keyword>
<evidence type="ECO:0000256" key="7">
    <source>
        <dbReference type="SAM" id="MobiDB-lite"/>
    </source>
</evidence>
<evidence type="ECO:0000256" key="5">
    <source>
        <dbReference type="ARBA" id="ARBA00022840"/>
    </source>
</evidence>
<dbReference type="Gene3D" id="3.40.980.20">
    <property type="entry name" value="Four-carbon acid sugar kinase, nucleotide binding domain"/>
    <property type="match status" value="1"/>
</dbReference>
<name>A0A8H4X2J4_9HYPO</name>
<dbReference type="GO" id="GO:0016301">
    <property type="term" value="F:kinase activity"/>
    <property type="evidence" value="ECO:0007669"/>
    <property type="project" value="UniProtKB-KW"/>
</dbReference>
<comment type="caution">
    <text evidence="10">The sequence shown here is derived from an EMBL/GenBank/DDBJ whole genome shotgun (WGS) entry which is preliminary data.</text>
</comment>
<dbReference type="InterPro" id="IPR010737">
    <property type="entry name" value="4-carb_acid_sugar_kinase_N"/>
</dbReference>
<feature type="domain" description="Four-carbon acid sugar kinase N-terminal" evidence="8">
    <location>
        <begin position="147"/>
        <end position="185"/>
    </location>
</feature>
<dbReference type="InterPro" id="IPR031475">
    <property type="entry name" value="NBD_C"/>
</dbReference>
<gene>
    <name evidence="10" type="ORF">FGADI_1634</name>
</gene>
<dbReference type="SUPFAM" id="SSF142764">
    <property type="entry name" value="YgbK-like"/>
    <property type="match status" value="1"/>
</dbReference>
<keyword evidence="4" id="KW-0418">Kinase</keyword>
<dbReference type="InterPro" id="IPR037051">
    <property type="entry name" value="4-carb_acid_sugar_kinase_N_sf"/>
</dbReference>
<evidence type="ECO:0000256" key="4">
    <source>
        <dbReference type="ARBA" id="ARBA00022777"/>
    </source>
</evidence>
<dbReference type="Proteomes" id="UP000604273">
    <property type="component" value="Unassembled WGS sequence"/>
</dbReference>
<keyword evidence="2" id="KW-0808">Transferase</keyword>
<evidence type="ECO:0000256" key="3">
    <source>
        <dbReference type="ARBA" id="ARBA00022741"/>
    </source>
</evidence>
<accession>A0A8H4X2J4</accession>
<sequence length="390" mass="42808">MESRRDTTSLRRIEHRDDGADEVDYVVYREVYKNSPPRRTDLDQKDGRVRDRGEEVQGDSHYSVAHVKVFQKRNAAHALSTTRDRSKPNVLPEKATLAALPAEYTTDLIESTKARVDSSATPVLVALDDEPTGTQTCNNMGVLAHCHLPEEPEAVEEVLGKSDGWVFAPFFRQGGRFTVGDVHYKCKSRFAASSFTSIIPEDLRCGGPAKVEEKLPGGDRGADRVFIVDAVADSDMNVFVAGLLAAEEKGYRFIYRSAAAFKMVGHAISETTRFISAGRDILVMTSRTLNKADEAISLLEISSKVAAALVHIITNIQVRPGYIIVKGGITSSDAPTKGLKMRRALIVGQAAPGMPVWRCNEETSWHQSVPIVVFLGNVGSEITLEEIVEH</sequence>
<comment type="similarity">
    <text evidence="1">Belongs to the four-carbon acid sugar kinase family.</text>
</comment>
<dbReference type="OrthoDB" id="48988at2759"/>
<reference evidence="10" key="2">
    <citation type="submission" date="2020-05" db="EMBL/GenBank/DDBJ databases">
        <authorList>
            <person name="Kim H.-S."/>
            <person name="Proctor R.H."/>
            <person name="Brown D.W."/>
        </authorList>
    </citation>
    <scope>NUCLEOTIDE SEQUENCE</scope>
    <source>
        <strain evidence="10">NRRL 45417</strain>
    </source>
</reference>
<evidence type="ECO:0000313" key="11">
    <source>
        <dbReference type="Proteomes" id="UP000604273"/>
    </source>
</evidence>
<evidence type="ECO:0000256" key="2">
    <source>
        <dbReference type="ARBA" id="ARBA00022679"/>
    </source>
</evidence>
<dbReference type="Pfam" id="PF17042">
    <property type="entry name" value="NBD_C"/>
    <property type="match status" value="1"/>
</dbReference>
<reference evidence="10" key="1">
    <citation type="journal article" date="2020" name="BMC Genomics">
        <title>Correction to: Identification and distribution of gene clusters required for synthesis of sphingolipid metabolism inhibitors in diverse species of the filamentous fungus Fusarium.</title>
        <authorList>
            <person name="Kim H.S."/>
            <person name="Lohmar J.M."/>
            <person name="Busman M."/>
            <person name="Brown D.W."/>
            <person name="Naumann T.A."/>
            <person name="Divon H.H."/>
            <person name="Lysoe E."/>
            <person name="Uhlig S."/>
            <person name="Proctor R.H."/>
        </authorList>
    </citation>
    <scope>NUCLEOTIDE SEQUENCE</scope>
    <source>
        <strain evidence="10">NRRL 45417</strain>
    </source>
</reference>
<dbReference type="EMBL" id="JABFAI010000032">
    <property type="protein sequence ID" value="KAF4959567.1"/>
    <property type="molecule type" value="Genomic_DNA"/>
</dbReference>
<dbReference type="InterPro" id="IPR042213">
    <property type="entry name" value="NBD_C_sf"/>
</dbReference>
<dbReference type="GO" id="GO:0005524">
    <property type="term" value="F:ATP binding"/>
    <property type="evidence" value="ECO:0007669"/>
    <property type="project" value="UniProtKB-KW"/>
</dbReference>
<feature type="region of interest" description="Disordered" evidence="7">
    <location>
        <begin position="32"/>
        <end position="58"/>
    </location>
</feature>
<evidence type="ECO:0000256" key="6">
    <source>
        <dbReference type="ARBA" id="ARBA00023277"/>
    </source>
</evidence>
<proteinExistence type="inferred from homology"/>
<dbReference type="AlphaFoldDB" id="A0A8H4X2J4"/>
<keyword evidence="11" id="KW-1185">Reference proteome</keyword>
<protein>
    <submittedName>
        <fullName evidence="10">Uncharacterized protein</fullName>
    </submittedName>
</protein>
<feature type="domain" description="Four-carbon acid sugar kinase nucleotide binding" evidence="9">
    <location>
        <begin position="262"/>
        <end position="384"/>
    </location>
</feature>
<dbReference type="Gene3D" id="3.40.50.10840">
    <property type="entry name" value="Putative sugar-binding, N-terminal domain"/>
    <property type="match status" value="1"/>
</dbReference>
<evidence type="ECO:0000259" key="9">
    <source>
        <dbReference type="Pfam" id="PF17042"/>
    </source>
</evidence>
<evidence type="ECO:0000259" key="8">
    <source>
        <dbReference type="Pfam" id="PF07005"/>
    </source>
</evidence>
<evidence type="ECO:0000313" key="10">
    <source>
        <dbReference type="EMBL" id="KAF4959567.1"/>
    </source>
</evidence>
<organism evidence="10 11">
    <name type="scientific">Fusarium gaditjirri</name>
    <dbReference type="NCBI Taxonomy" id="282569"/>
    <lineage>
        <taxon>Eukaryota</taxon>
        <taxon>Fungi</taxon>
        <taxon>Dikarya</taxon>
        <taxon>Ascomycota</taxon>
        <taxon>Pezizomycotina</taxon>
        <taxon>Sordariomycetes</taxon>
        <taxon>Hypocreomycetidae</taxon>
        <taxon>Hypocreales</taxon>
        <taxon>Nectriaceae</taxon>
        <taxon>Fusarium</taxon>
        <taxon>Fusarium nisikadoi species complex</taxon>
    </lineage>
</organism>